<dbReference type="InterPro" id="IPR008638">
    <property type="entry name" value="FhaB/CdiA-like_TPS"/>
</dbReference>
<dbReference type="InterPro" id="IPR011050">
    <property type="entry name" value="Pectin_lyase_fold/virulence"/>
</dbReference>
<dbReference type="RefSeq" id="WP_084285517.1">
    <property type="nucleotide sequence ID" value="NZ_FWXJ01000016.1"/>
</dbReference>
<dbReference type="Proteomes" id="UP000192708">
    <property type="component" value="Unassembled WGS sequence"/>
</dbReference>
<dbReference type="EMBL" id="FWXJ01000016">
    <property type="protein sequence ID" value="SMC77494.1"/>
    <property type="molecule type" value="Genomic_DNA"/>
</dbReference>
<accession>A0A1W2BXL6</accession>
<feature type="region of interest" description="Disordered" evidence="4">
    <location>
        <begin position="546"/>
        <end position="571"/>
    </location>
</feature>
<dbReference type="PANTHER" id="PTHR12338:SF8">
    <property type="entry name" value="HEME_HEMOPEXIN-BINDING PROTEIN"/>
    <property type="match status" value="1"/>
</dbReference>
<organism evidence="7 8">
    <name type="scientific">Polynucleobacter kasalickyi</name>
    <dbReference type="NCBI Taxonomy" id="1938817"/>
    <lineage>
        <taxon>Bacteria</taxon>
        <taxon>Pseudomonadati</taxon>
        <taxon>Pseudomonadota</taxon>
        <taxon>Betaproteobacteria</taxon>
        <taxon>Burkholderiales</taxon>
        <taxon>Burkholderiaceae</taxon>
        <taxon>Polynucleobacter</taxon>
    </lineage>
</organism>
<evidence type="ECO:0000313" key="8">
    <source>
        <dbReference type="Proteomes" id="UP000192708"/>
    </source>
</evidence>
<dbReference type="SMART" id="SM00710">
    <property type="entry name" value="PbH1"/>
    <property type="match status" value="15"/>
</dbReference>
<dbReference type="PANTHER" id="PTHR12338">
    <property type="entry name" value="AUTOTRANSPORTER"/>
    <property type="match status" value="1"/>
</dbReference>
<evidence type="ECO:0000256" key="1">
    <source>
        <dbReference type="ARBA" id="ARBA00004613"/>
    </source>
</evidence>
<keyword evidence="3 5" id="KW-0732">Signal</keyword>
<dbReference type="InterPro" id="IPR050909">
    <property type="entry name" value="Bact_Autotransporter_VF"/>
</dbReference>
<comment type="subcellular location">
    <subcellularLocation>
        <location evidence="1">Secreted</location>
    </subcellularLocation>
</comment>
<protein>
    <recommendedName>
        <fullName evidence="6">Filamentous haemagglutinin FhaB/tRNA nuclease CdiA-like TPS domain-containing protein</fullName>
    </recommendedName>
</protein>
<evidence type="ECO:0000256" key="4">
    <source>
        <dbReference type="SAM" id="MobiDB-lite"/>
    </source>
</evidence>
<evidence type="ECO:0000256" key="2">
    <source>
        <dbReference type="ARBA" id="ARBA00022525"/>
    </source>
</evidence>
<feature type="domain" description="Filamentous haemagglutinin FhaB/tRNA nuclease CdiA-like TPS" evidence="6">
    <location>
        <begin position="26"/>
        <end position="138"/>
    </location>
</feature>
<dbReference type="SMART" id="SM00912">
    <property type="entry name" value="Haemagg_act"/>
    <property type="match status" value="1"/>
</dbReference>
<feature type="non-terminal residue" evidence="7">
    <location>
        <position position="4425"/>
    </location>
</feature>
<evidence type="ECO:0000313" key="7">
    <source>
        <dbReference type="EMBL" id="SMC77494.1"/>
    </source>
</evidence>
<dbReference type="InterPro" id="IPR006626">
    <property type="entry name" value="PbH1"/>
</dbReference>
<dbReference type="SUPFAM" id="SSF51126">
    <property type="entry name" value="Pectin lyase-like"/>
    <property type="match status" value="1"/>
</dbReference>
<dbReference type="GO" id="GO:0005576">
    <property type="term" value="C:extracellular region"/>
    <property type="evidence" value="ECO:0007669"/>
    <property type="project" value="UniProtKB-SubCell"/>
</dbReference>
<evidence type="ECO:0000259" key="6">
    <source>
        <dbReference type="SMART" id="SM00912"/>
    </source>
</evidence>
<feature type="signal peptide" evidence="5">
    <location>
        <begin position="1"/>
        <end position="21"/>
    </location>
</feature>
<keyword evidence="2" id="KW-0964">Secreted</keyword>
<dbReference type="Gene3D" id="2.160.20.10">
    <property type="entry name" value="Single-stranded right-handed beta-helix, Pectin lyase-like"/>
    <property type="match status" value="1"/>
</dbReference>
<name>A0A1W2BXL6_9BURK</name>
<dbReference type="STRING" id="1938817.SAMN06296008_11646"/>
<evidence type="ECO:0000256" key="3">
    <source>
        <dbReference type="ARBA" id="ARBA00022729"/>
    </source>
</evidence>
<dbReference type="OrthoDB" id="218680at2"/>
<sequence>MLHFKLALIISSLFATSSAIAAPLATNALPTGGVLIAGQAVIAQSGNVMNINQSSQNAVINWNSFNVGSSAKVNFNQPNSNSATLNVVNGSSKSMIDGAVNANGQVIFTNQNGVVFGKNAEVNVGGMVATTMNINQDEFMSGNMKQTYSGNVNSSAKVINKGKITGNNINSYIALMAPEVRNEGIITATLSGANAIALVSGQKVTLTFNDQQLVNVYVDASSINSLIQNKRLIQVEGGNIIIAANSAQALRNSVVQNSGTISASGINKEGGVITLVGNKVVQAGIIESNSTTSTGGQINITGNEVNLTSQSQTTATGTTGGGQIFIGKSNNHSSLTQVNAKTVIIDKGAVIDVSASKNGNGGMIQVWSEQVTTVAGALSAKGGLLSGNGGTIDNSSVGKVIYGTGLLVDTTAPKGKIGNWITQITIDQNAASVISNALITTNVTLDATLASCGGFGTCVQSSVPSITFLAGADIFSQNQLTSLSLNAVAGTININNNITAGAVYAVAQAINVNGSINTNGGSSSNIYLAGAMINLLGNINSNGNGNNSGSNNSTSLNLSNANTGNNRRNGQNGLIADNVTYTSSGGTINVISSGDINVGSNSYISANGINGGTINIVSTSGNVNNNGIIDSIGKVNNGGNVAIVGKTQTDIIGALISSEGLSQGGVINLGQINNLSNGSTLAPPATAPPSLIVFVNNAVVTAVDSNNSITSSIIKINSQSAINSPNGKIVVFGNQIQINHSSITTTNGSIAIGRQAFAKGALSSSTFIFNSNLTGTNVETSGEALSISGVNVHASGEWLLDPTNVTISAATTTGGVAATGSNYNANIAAFAAQAGVSNINTADIQNAINAGTSVTISATGTITQSAALTFANSTAPATLTIDNTSGTAQNISLAAITTTGTATTSLVVKASGTISATGAITASGTGPLNVSMQSFYNSNAAGSGSGANIYIVGNITTKGGFIALDGTGGSISAVGVITKGTIVNGTVALGSGGVVFNTTSTATTSVSSNTTGGNFAVTSSNSLVPSFGPNGAWYIGGSVDINTYATGTALWGGFVTNLYSANSPIAAVGNLNITASNSSGSTTSGRGIIDITSTLTSYAGSVNLTSTGTGSSTAPGVNGAAAISGATGVNIINNNLVGTGVINTGTITSSSGPVTINSNSTSTGVAVNQSGNISAGAGVTITGTSATATTVVNLGSATITNTTGNIAITGNDSAAGSNTGISSTGAINQSANGGTILFTSNNIINQTGAITLAANTSGTISSVTYDTTSGNKSSAITTGALTLTGGMSASNTAINYTVITSGAPITVGAVTVPGYILLDNTYGGASPVSGGVTQANATTGTAVTVGGALTSGAYAGGNAITINAIAGTAGVGINDSLTTNNLTAIVGNISLNSTTSTGAGITYASPMTATSGSVSITGTSTTGATIVATGAITGLGISVNGTATTAATITSLGAMTVNGLYVAGTNAAPSFISNTNGTYIGTIATLPTLTSAAIAGTNAGLTGNIQSATVVYAMAGNTATNANYLLGWGAAAAPLTRIVQLNLQLVGGQLIATELAAKTSVTALTTGAGTNINTLWTGGTVATTQSTSLATAGYGIANIGFSGSPVFTNSASGDIVVNGTGTAGGNTGITQTGAITQNASGGNITFTSNNKIAQAGAITLVANTSGTSSAITYDTTSGNQNSTIATGALSLGAGTSSSAINYVVKSSGSALNIAATSVPGSILVDNTNNGVTLAANATTGTAITVSGALTSGSLAGANAITLKAIAGTAGIGINDAAATDNLTASVGNISLISTTSTGAGITYSSPITATSGNVILTGTSTTGATIATTGLITANSITVTGNATTAATVVSLGAMTINAGGGDISVTGNDSTAGANNGITQTGAITDNASGGNISFISNNKIAQSGAIALVANASGTAANVTYDTTSGNYLSILANGAISITGSSTSPINFIAKTNGAAISSTAITMPGYIRIDNTCYGCTTAGVSDLTATNVTATNATALSAITLGGNLTSGAGIYLNGINSGTAVVNSLGAFNLTVTSAATFPTADVAAISVIANHKTSNVGNPGISSTGTVAIQSSGGDLLFQSNGDISLTGALNLAANNTNHAQSIKYDTTSGNGGSAITIQSISSQGASITAPINVSILSNSTITINGSITQNAPGTSAAPINILAQSFYTANTYANFYAFVGGSNNIDAGKSQSAQFITRGGYVVLDGTGGTISGLGTPGITNTMGSIQNGVMWTHNNLQINTTNDGLAVSASTTGGGNVILTTSRSTNTMIPNNMDYGAWEPGANQVINAGGTFTANIRVIGPTGIAYTPGGFATSSPINALGDITLTTFGPGGASLSTPSIYVTSPFTSYTGSVNLTTSLVTPQLSIKVGAAISAATGVNLTASGGTNIGVSSVAGGTITTTGGSVNIISTNSTTLYGVSMGALITAPKVVITATNPNLTGEGISVTGGITISALDAGLANTFVTAADALTLTSTVGTNGIAGGITVTTGAITNNSNGGNVSYITNGDITSTAAISFATANTTNHAQIITYDTTTGNLNSKITTGAFTFNSTGATSPVNFIEKSNGSALTIGATSVSGSILVDNTNAGSTLAANATTGTAITVNGALSSGSLLLGSDAIVLKAIAGTAGIGINDAAATDSLTAPIGNISLTSTTSTGAGITYTSPITATSGSVSITGTSTTGATIAATGAITGLGISVNGTATTAATITSLGAMTVNGLYVAGTSATPTFISNTTGSYIGTISSLPTLTSASIAGANSGLTGNIQSATVVYAMAGNTATNANYLLGWGAAAAPLTRIVQLNLQLIGGQLIATELAARTSQTALTTGAGTNINTLWTSGLSATTQSTSLATVGYGVANIGFNGSPVFTNAASGNIVVNGTGTAGANTGITQTGAITQNVNGGNVTFTSNNKIAQSGAITFVANTSGNSSAITYDTRSGTYLSTIANGVITVNGSSTSAINFVALSNGAAITATALTMPGYIRLDNTCYSCTTVGISDLTAANASATNATALSAITLAGNLTSNVGIYLNGINASTTVVNALGAFNLTVTNAASFPTADVVAISVIGNHNTANAGNPGISTSGTIAVQSSGGDILFKSNGDISQTGTITLAANNTGNAQAITFDTTLGSLNAAITTGTITNSASATPSNNPVNLFELSSGSAITLGTTTISGSVTLDNTYGGTGGVGGSPTSGYLLIPANVNASNVSATGHAAYIPAGVTAGIIAGRAVTMNLVSRSTGGTFYTNGSILSSQQVSGYGININIYAAPTTGGLAMDVSGFGVTLTSGTASIAGGDINFQANSTGTITSGQGNLDIIAYGGNVNLGNITTPIVGATSGIVGVNITVPNLKNITATTVAGVGGNVNIYVTSNGTGSAIRNSGTITADANVVINAQNTSPTSTSSQAVLYTGLIKSNNGSINIQGTTAGTGAAVSLGALMISGGSGNITVTGNNAIAGGNVGITQTGAITDNSIGGNISFISNSIINQSGAISVVANSSGHDANIIFDTTTGTKLSTINPGVVTFGAGASNAYINYANITAGAEIIQNGALNVPGSITLDNTYINGVQGAITASNAWQYATTANNGISISSPGNMTATNGIYIRGAVGAATAIAQPTKAAVLISNVTLATTGTFVTGTDAINIVGIMPSANTSTSLYAIGISGNVAINNNSTGGNTNIIAYSGRYYDAVTVTNGANAGAISLTAIGNIADIVTVAGTLFTQNSNAGVFIATSNNGNVTPPKIVNNGTGPVVIEAGAYFGITTVNSGGAICTAITTNCGQITAISGNNITSPNGNVYLYAGSPGTTAVTMTTPTSLAFLSPTLGTLSLGNTLFGQAYAAGNVASTGLPITSLAGINASNVVAGTGKSSWTTTSANGPVIQFRTQPTVAVNVSGQMTKVYGVDDPLSTAGNVTTAGTLDYQLNSLFVKNSTANPAYIANGVSGCTNAAGCINVAVNGLNFVVPLSDFINTLQSTSRVSYGTLLGEQVNGTSPTVYTGSYAYTLSSTSGVAVSSGISLNSNLPVNGSVTGLVITPASLTITANNQTTQSGSAANLGSTSFTTSSMATVVDGVTLPTISGVTLAAATYTTPYAVGTYPIAPSAATFTTAAGSIGASNYSITYTNGTLTAAAGNVITITAINDSKIYGNSFTATNGLTYNGSGIATFISGVGYLVTGTLPVGDTLTGLTITSLGGVVSANVGNSYVITPSNAIITGSTPVTVNYVNGLMSVTPRPITISATAINTTYGTQVNVSQSNPTGYSLSSGSLASGDTISSVAVNYNNGISNSVTIPSNTAAGNYVGAILASSAIGTGGFNANNYNITYNPAALTVNKANLTITGNTTTPTYNGSTQTNTYVVTGLVNGETITATGAAQATHVSPTATADNLVAVAGAGTSLSNYSITTTNGSIQVTPLAITGTAQVNGKVYD</sequence>
<feature type="chain" id="PRO_5012777406" description="Filamentous haemagglutinin FhaB/tRNA nuclease CdiA-like TPS domain-containing protein" evidence="5">
    <location>
        <begin position="22"/>
        <end position="4425"/>
    </location>
</feature>
<dbReference type="InterPro" id="IPR012334">
    <property type="entry name" value="Pectin_lyas_fold"/>
</dbReference>
<proteinExistence type="predicted"/>
<evidence type="ECO:0000256" key="5">
    <source>
        <dbReference type="SAM" id="SignalP"/>
    </source>
</evidence>
<reference evidence="7 8" key="1">
    <citation type="submission" date="2017-04" db="EMBL/GenBank/DDBJ databases">
        <authorList>
            <person name="Afonso C.L."/>
            <person name="Miller P.J."/>
            <person name="Scott M.A."/>
            <person name="Spackman E."/>
            <person name="Goraichik I."/>
            <person name="Dimitrov K.M."/>
            <person name="Suarez D.L."/>
            <person name="Swayne D.E."/>
        </authorList>
    </citation>
    <scope>NUCLEOTIDE SEQUENCE [LARGE SCALE GENOMIC DNA]</scope>
    <source>
        <strain evidence="7 8">VK13</strain>
    </source>
</reference>
<gene>
    <name evidence="7" type="ORF">SAMN06296008_11646</name>
</gene>
<keyword evidence="8" id="KW-1185">Reference proteome</keyword>